<reference evidence="3" key="1">
    <citation type="submission" date="2016-10" db="EMBL/GenBank/DDBJ databases">
        <authorList>
            <person name="Varghese N."/>
            <person name="Submissions S."/>
        </authorList>
    </citation>
    <scope>NUCLEOTIDE SEQUENCE [LARGE SCALE GENOMIC DNA]</scope>
    <source>
        <strain evidence="3">BL36</strain>
    </source>
</reference>
<evidence type="ECO:0000313" key="2">
    <source>
        <dbReference type="EMBL" id="SFM50253.1"/>
    </source>
</evidence>
<keyword evidence="3" id="KW-1185">Reference proteome</keyword>
<name>A0A1I4REB2_9HYPH</name>
<protein>
    <submittedName>
        <fullName evidence="2">Uncharacterized protein</fullName>
    </submittedName>
</protein>
<organism evidence="2 3">
    <name type="scientific">Methylobacterium pseudosasicola</name>
    <dbReference type="NCBI Taxonomy" id="582667"/>
    <lineage>
        <taxon>Bacteria</taxon>
        <taxon>Pseudomonadati</taxon>
        <taxon>Pseudomonadota</taxon>
        <taxon>Alphaproteobacteria</taxon>
        <taxon>Hyphomicrobiales</taxon>
        <taxon>Methylobacteriaceae</taxon>
        <taxon>Methylobacterium</taxon>
    </lineage>
</organism>
<dbReference type="RefSeq" id="WP_092044929.1">
    <property type="nucleotide sequence ID" value="NZ_FOTK01000035.1"/>
</dbReference>
<sequence>MSAATLFVVRAQKPHGTATYHCPTPEWALKKLADFQAAGHDHITITGPDGQPLTEADLRALVEGPDGTGRAAPPHHGRSEILSGR</sequence>
<dbReference type="EMBL" id="FOTK01000035">
    <property type="protein sequence ID" value="SFM50253.1"/>
    <property type="molecule type" value="Genomic_DNA"/>
</dbReference>
<accession>A0A1I4REB2</accession>
<dbReference type="AlphaFoldDB" id="A0A1I4REB2"/>
<proteinExistence type="predicted"/>
<gene>
    <name evidence="2" type="ORF">SAMN05192568_10358</name>
</gene>
<dbReference type="Proteomes" id="UP000199048">
    <property type="component" value="Unassembled WGS sequence"/>
</dbReference>
<dbReference type="OrthoDB" id="7998312at2"/>
<evidence type="ECO:0000313" key="3">
    <source>
        <dbReference type="Proteomes" id="UP000199048"/>
    </source>
</evidence>
<feature type="region of interest" description="Disordered" evidence="1">
    <location>
        <begin position="63"/>
        <end position="85"/>
    </location>
</feature>
<dbReference type="STRING" id="582667.SAMN05192568_10358"/>
<evidence type="ECO:0000256" key="1">
    <source>
        <dbReference type="SAM" id="MobiDB-lite"/>
    </source>
</evidence>